<dbReference type="InterPro" id="IPR014116">
    <property type="entry name" value="Cyt_c_oxidase_cbb3_FixG"/>
</dbReference>
<dbReference type="GO" id="GO:0005886">
    <property type="term" value="C:plasma membrane"/>
    <property type="evidence" value="ECO:0007669"/>
    <property type="project" value="TreeGrafter"/>
</dbReference>
<feature type="transmembrane region" description="Helical" evidence="7">
    <location>
        <begin position="349"/>
        <end position="368"/>
    </location>
</feature>
<feature type="domain" description="4Fe-4S ferredoxin-type" evidence="8">
    <location>
        <begin position="264"/>
        <end position="293"/>
    </location>
</feature>
<dbReference type="InterPro" id="IPR051684">
    <property type="entry name" value="Electron_Trans/Redox"/>
</dbReference>
<dbReference type="NCBIfam" id="TIGR02745">
    <property type="entry name" value="ccoG_rdxA_fixG"/>
    <property type="match status" value="1"/>
</dbReference>
<keyword evidence="7" id="KW-0812">Transmembrane</keyword>
<dbReference type="InterPro" id="IPR009051">
    <property type="entry name" value="Helical_ferredxn"/>
</dbReference>
<name>A0A370HR32_9HYPH</name>
<gene>
    <name evidence="9" type="ORF">DES45_102127</name>
</gene>
<dbReference type="GO" id="GO:0046872">
    <property type="term" value="F:metal ion binding"/>
    <property type="evidence" value="ECO:0007669"/>
    <property type="project" value="UniProtKB-KW"/>
</dbReference>
<keyword evidence="6" id="KW-0411">Iron-sulfur</keyword>
<feature type="transmembrane region" description="Helical" evidence="7">
    <location>
        <begin position="165"/>
        <end position="183"/>
    </location>
</feature>
<dbReference type="Gene3D" id="1.10.1060.10">
    <property type="entry name" value="Alpha-helical ferredoxin"/>
    <property type="match status" value="1"/>
</dbReference>
<evidence type="ECO:0000256" key="4">
    <source>
        <dbReference type="ARBA" id="ARBA00022982"/>
    </source>
</evidence>
<dbReference type="AlphaFoldDB" id="A0A370HR32"/>
<protein>
    <submittedName>
        <fullName evidence="9">Cytochrome c oxidase accessory protein FixG</fullName>
    </submittedName>
</protein>
<keyword evidence="7" id="KW-1133">Transmembrane helix</keyword>
<comment type="caution">
    <text evidence="9">The sequence shown here is derived from an EMBL/GenBank/DDBJ whole genome shotgun (WGS) entry which is preliminary data.</text>
</comment>
<evidence type="ECO:0000313" key="9">
    <source>
        <dbReference type="EMBL" id="RDI60740.1"/>
    </source>
</evidence>
<keyword evidence="1" id="KW-0813">Transport</keyword>
<evidence type="ECO:0000256" key="5">
    <source>
        <dbReference type="ARBA" id="ARBA00023004"/>
    </source>
</evidence>
<keyword evidence="3" id="KW-0479">Metal-binding</keyword>
<dbReference type="SUPFAM" id="SSF54862">
    <property type="entry name" value="4Fe-4S ferredoxins"/>
    <property type="match status" value="1"/>
</dbReference>
<dbReference type="PROSITE" id="PS00198">
    <property type="entry name" value="4FE4S_FER_1"/>
    <property type="match status" value="1"/>
</dbReference>
<dbReference type="PANTHER" id="PTHR30176:SF3">
    <property type="entry name" value="FERREDOXIN-TYPE PROTEIN NAPH"/>
    <property type="match status" value="1"/>
</dbReference>
<dbReference type="PANTHER" id="PTHR30176">
    <property type="entry name" value="FERREDOXIN-TYPE PROTEIN NAPH"/>
    <property type="match status" value="1"/>
</dbReference>
<reference evidence="9 10" key="1">
    <citation type="submission" date="2018-07" db="EMBL/GenBank/DDBJ databases">
        <title>Genomic Encyclopedia of Type Strains, Phase IV (KMG-IV): sequencing the most valuable type-strain genomes for metagenomic binning, comparative biology and taxonomic classification.</title>
        <authorList>
            <person name="Goeker M."/>
        </authorList>
    </citation>
    <scope>NUCLEOTIDE SEQUENCE [LARGE SCALE GENOMIC DNA]</scope>
    <source>
        <strain evidence="9 10">DSM 14364</strain>
    </source>
</reference>
<dbReference type="Pfam" id="PF11614">
    <property type="entry name" value="FixG_C"/>
    <property type="match status" value="1"/>
</dbReference>
<dbReference type="Gene3D" id="2.60.40.10">
    <property type="entry name" value="Immunoglobulins"/>
    <property type="match status" value="1"/>
</dbReference>
<dbReference type="Pfam" id="PF12801">
    <property type="entry name" value="Fer4_5"/>
    <property type="match status" value="1"/>
</dbReference>
<keyword evidence="7" id="KW-0472">Membrane</keyword>
<dbReference type="InterPro" id="IPR032879">
    <property type="entry name" value="FixG_C"/>
</dbReference>
<feature type="transmembrane region" description="Helical" evidence="7">
    <location>
        <begin position="199"/>
        <end position="219"/>
    </location>
</feature>
<dbReference type="InterPro" id="IPR017900">
    <property type="entry name" value="4Fe4S_Fe_S_CS"/>
</dbReference>
<organism evidence="9 10">
    <name type="scientific">Microvirga subterranea</name>
    <dbReference type="NCBI Taxonomy" id="186651"/>
    <lineage>
        <taxon>Bacteria</taxon>
        <taxon>Pseudomonadati</taxon>
        <taxon>Pseudomonadota</taxon>
        <taxon>Alphaproteobacteria</taxon>
        <taxon>Hyphomicrobiales</taxon>
        <taxon>Methylobacteriaceae</taxon>
        <taxon>Microvirga</taxon>
    </lineage>
</organism>
<dbReference type="GO" id="GO:0051539">
    <property type="term" value="F:4 iron, 4 sulfur cluster binding"/>
    <property type="evidence" value="ECO:0007669"/>
    <property type="project" value="UniProtKB-KW"/>
</dbReference>
<evidence type="ECO:0000256" key="7">
    <source>
        <dbReference type="SAM" id="Phobius"/>
    </source>
</evidence>
<keyword evidence="10" id="KW-1185">Reference proteome</keyword>
<keyword evidence="4" id="KW-0249">Electron transport</keyword>
<evidence type="ECO:0000256" key="1">
    <source>
        <dbReference type="ARBA" id="ARBA00022448"/>
    </source>
</evidence>
<dbReference type="Pfam" id="PF13746">
    <property type="entry name" value="Fer4_18"/>
    <property type="match status" value="1"/>
</dbReference>
<dbReference type="PROSITE" id="PS51379">
    <property type="entry name" value="4FE4S_FER_2"/>
    <property type="match status" value="1"/>
</dbReference>
<accession>A0A370HR32</accession>
<dbReference type="InterPro" id="IPR013783">
    <property type="entry name" value="Ig-like_fold"/>
</dbReference>
<keyword evidence="5" id="KW-0408">Iron</keyword>
<evidence type="ECO:0000259" key="8">
    <source>
        <dbReference type="PROSITE" id="PS51379"/>
    </source>
</evidence>
<proteinExistence type="predicted"/>
<keyword evidence="2" id="KW-0004">4Fe-4S</keyword>
<evidence type="ECO:0000256" key="2">
    <source>
        <dbReference type="ARBA" id="ARBA00022485"/>
    </source>
</evidence>
<sequence>MATLDISFKPERAHLRRPNRGTIAERVVPQSVSGRYRRLKWAALAVCLAVYYVLPFLRWVRGPGQPDQAVLFDLERGRLYFFFIEIWPQEVYYLTGLLVLATLVLIWINAVAGRVWCGYFCPQTVWTDLFLLVERVVEGDRRERLKKQGSGLSPKRIFEIGFKHTIWILIAMATGGAFVLYFSDAPTLVSDLVTGRASAIAYAWVIILTGTTYTLAGFAREQVCTWMCPWPRLQGAIWDPEALTVNYRDYRGEPRGSAKKAAELKAKGEPAGDCVDCLQCVNVCPIGIDIREGPNFACINCGLCVDACDTVMGKLGRPRGLIDYEAWSNIERARVGEPARRRVVRPKTVGLGLSVIALASAMGVGLGMRSEAKIAVIHDRNPVAVRLSDGRVRNGYTVRLYNKADDERSFRIAVDRLEDAAIEVVGDDTLVEVASDATRELRVLVTAPMGARQPIGFVATDIKTGSAVTAQDLFIPVEGGP</sequence>
<feature type="transmembrane region" description="Helical" evidence="7">
    <location>
        <begin position="91"/>
        <end position="112"/>
    </location>
</feature>
<dbReference type="Proteomes" id="UP000254925">
    <property type="component" value="Unassembled WGS sequence"/>
</dbReference>
<dbReference type="EMBL" id="QQBB01000002">
    <property type="protein sequence ID" value="RDI60740.1"/>
    <property type="molecule type" value="Genomic_DNA"/>
</dbReference>
<feature type="transmembrane region" description="Helical" evidence="7">
    <location>
        <begin position="41"/>
        <end position="60"/>
    </location>
</feature>
<dbReference type="OrthoDB" id="9811700at2"/>
<dbReference type="RefSeq" id="WP_114768961.1">
    <property type="nucleotide sequence ID" value="NZ_QQBB01000002.1"/>
</dbReference>
<evidence type="ECO:0000256" key="3">
    <source>
        <dbReference type="ARBA" id="ARBA00022723"/>
    </source>
</evidence>
<dbReference type="InterPro" id="IPR017896">
    <property type="entry name" value="4Fe4S_Fe-S-bd"/>
</dbReference>
<evidence type="ECO:0000313" key="10">
    <source>
        <dbReference type="Proteomes" id="UP000254925"/>
    </source>
</evidence>
<evidence type="ECO:0000256" key="6">
    <source>
        <dbReference type="ARBA" id="ARBA00023014"/>
    </source>
</evidence>